<dbReference type="PANTHER" id="PTHR30250">
    <property type="entry name" value="PST FAMILY PREDICTED COLANIC ACID TRANSPORTER"/>
    <property type="match status" value="1"/>
</dbReference>
<evidence type="ECO:0000256" key="7">
    <source>
        <dbReference type="SAM" id="Phobius"/>
    </source>
</evidence>
<dbReference type="EMBL" id="MHPA01000025">
    <property type="protein sequence ID" value="OGZ72557.1"/>
    <property type="molecule type" value="Genomic_DNA"/>
</dbReference>
<feature type="transmembrane region" description="Helical" evidence="7">
    <location>
        <begin position="310"/>
        <end position="333"/>
    </location>
</feature>
<dbReference type="CDD" id="cd13127">
    <property type="entry name" value="MATE_tuaB_like"/>
    <property type="match status" value="1"/>
</dbReference>
<evidence type="ECO:0000256" key="4">
    <source>
        <dbReference type="ARBA" id="ARBA00022692"/>
    </source>
</evidence>
<feature type="transmembrane region" description="Helical" evidence="7">
    <location>
        <begin position="345"/>
        <end position="364"/>
    </location>
</feature>
<organism evidence="8 9">
    <name type="scientific">Candidatus Staskawiczbacteria bacterium RIFCSPLOWO2_01_FULL_38_12b</name>
    <dbReference type="NCBI Taxonomy" id="1802214"/>
    <lineage>
        <taxon>Bacteria</taxon>
        <taxon>Candidatus Staskawicziibacteriota</taxon>
    </lineage>
</organism>
<feature type="transmembrane region" description="Helical" evidence="7">
    <location>
        <begin position="376"/>
        <end position="392"/>
    </location>
</feature>
<protein>
    <submittedName>
        <fullName evidence="8">Uncharacterized protein</fullName>
    </submittedName>
</protein>
<comment type="caution">
    <text evidence="8">The sequence shown here is derived from an EMBL/GenBank/DDBJ whole genome shotgun (WGS) entry which is preliminary data.</text>
</comment>
<sequence>MYIFKTLMLNSIKFFFIANSSESLFKKTAKGSFWLLVFRILDQSFGLIGTIILARLLAPSDFGLFGITLLAVSFLDTFSQTGFQPALVHKKGDIRPYLDTSFIIQAVRGFLIALTIFVSAPYIAIFFKVEAAVPILRIIGFAIFIQGLENIATIYLQKELEFKKYFIYQISGTFAKFFISVILALIFRNVWALVIGFLAGTILRCFVSYVVYFYKPRLIFDFAKAKELFGYGKWIFGSNIISFFVTQIDSFFVQKLIGVVGLGFYQISYKVPSILNMEILTAAAFPAYAKIQDDISKLRDAYLKITKISFIILMPMAGGIFVIAADFITLFLGEKWLPSLWPMRILSLSVSMWMVAVVSNYMFLAIGRPNVTTRWTSIKLLILLIFLYPFIIKYDITGASIVVLASSLVATFGLAFEAIKAIKCGFIQFINNVIFSFINALIMAVSVYFLKGYFPDGILGFLTTVLAGILIYFFLTLISDKIFNDKAFLLVKETVGLLK</sequence>
<dbReference type="InterPro" id="IPR050833">
    <property type="entry name" value="Poly_Biosynth_Transport"/>
</dbReference>
<evidence type="ECO:0000256" key="3">
    <source>
        <dbReference type="ARBA" id="ARBA00022475"/>
    </source>
</evidence>
<feature type="transmembrane region" description="Helical" evidence="7">
    <location>
        <begin position="457"/>
        <end position="478"/>
    </location>
</feature>
<evidence type="ECO:0000313" key="8">
    <source>
        <dbReference type="EMBL" id="OGZ72557.1"/>
    </source>
</evidence>
<evidence type="ECO:0000256" key="2">
    <source>
        <dbReference type="ARBA" id="ARBA00007430"/>
    </source>
</evidence>
<name>A0A1G2ID77_9BACT</name>
<feature type="transmembrane region" description="Helical" evidence="7">
    <location>
        <begin position="165"/>
        <end position="187"/>
    </location>
</feature>
<evidence type="ECO:0000313" key="9">
    <source>
        <dbReference type="Proteomes" id="UP000176774"/>
    </source>
</evidence>
<dbReference type="GO" id="GO:0005886">
    <property type="term" value="C:plasma membrane"/>
    <property type="evidence" value="ECO:0007669"/>
    <property type="project" value="UniProtKB-SubCell"/>
</dbReference>
<feature type="transmembrane region" description="Helical" evidence="7">
    <location>
        <begin position="33"/>
        <end position="58"/>
    </location>
</feature>
<dbReference type="Pfam" id="PF13440">
    <property type="entry name" value="Polysacc_synt_3"/>
    <property type="match status" value="1"/>
</dbReference>
<feature type="transmembrane region" description="Helical" evidence="7">
    <location>
        <begin position="64"/>
        <end position="88"/>
    </location>
</feature>
<dbReference type="PANTHER" id="PTHR30250:SF10">
    <property type="entry name" value="LIPOPOLYSACCHARIDE BIOSYNTHESIS PROTEIN WZXC"/>
    <property type="match status" value="1"/>
</dbReference>
<feature type="transmembrane region" description="Helical" evidence="7">
    <location>
        <begin position="135"/>
        <end position="156"/>
    </location>
</feature>
<feature type="transmembrane region" description="Helical" evidence="7">
    <location>
        <begin position="398"/>
        <end position="417"/>
    </location>
</feature>
<feature type="transmembrane region" description="Helical" evidence="7">
    <location>
        <begin position="234"/>
        <end position="253"/>
    </location>
</feature>
<dbReference type="Proteomes" id="UP000176774">
    <property type="component" value="Unassembled WGS sequence"/>
</dbReference>
<gene>
    <name evidence="8" type="ORF">A2908_01650</name>
</gene>
<keyword evidence="5 7" id="KW-1133">Transmembrane helix</keyword>
<evidence type="ECO:0000256" key="6">
    <source>
        <dbReference type="ARBA" id="ARBA00023136"/>
    </source>
</evidence>
<accession>A0A1G2ID77</accession>
<evidence type="ECO:0000256" key="1">
    <source>
        <dbReference type="ARBA" id="ARBA00004651"/>
    </source>
</evidence>
<comment type="similarity">
    <text evidence="2">Belongs to the polysaccharide synthase family.</text>
</comment>
<comment type="subcellular location">
    <subcellularLocation>
        <location evidence="1">Cell membrane</location>
        <topology evidence="1">Multi-pass membrane protein</topology>
    </subcellularLocation>
</comment>
<dbReference type="AlphaFoldDB" id="A0A1G2ID77"/>
<feature type="transmembrane region" description="Helical" evidence="7">
    <location>
        <begin position="429"/>
        <end position="451"/>
    </location>
</feature>
<keyword evidence="4 7" id="KW-0812">Transmembrane</keyword>
<dbReference type="STRING" id="1802214.A2908_01650"/>
<evidence type="ECO:0000256" key="5">
    <source>
        <dbReference type="ARBA" id="ARBA00022989"/>
    </source>
</evidence>
<feature type="transmembrane region" description="Helical" evidence="7">
    <location>
        <begin position="193"/>
        <end position="214"/>
    </location>
</feature>
<keyword evidence="6 7" id="KW-0472">Membrane</keyword>
<proteinExistence type="inferred from homology"/>
<reference evidence="8 9" key="1">
    <citation type="journal article" date="2016" name="Nat. Commun.">
        <title>Thousands of microbial genomes shed light on interconnected biogeochemical processes in an aquifer system.</title>
        <authorList>
            <person name="Anantharaman K."/>
            <person name="Brown C.T."/>
            <person name="Hug L.A."/>
            <person name="Sharon I."/>
            <person name="Castelle C.J."/>
            <person name="Probst A.J."/>
            <person name="Thomas B.C."/>
            <person name="Singh A."/>
            <person name="Wilkins M.J."/>
            <person name="Karaoz U."/>
            <person name="Brodie E.L."/>
            <person name="Williams K.H."/>
            <person name="Hubbard S.S."/>
            <person name="Banfield J.F."/>
        </authorList>
    </citation>
    <scope>NUCLEOTIDE SEQUENCE [LARGE SCALE GENOMIC DNA]</scope>
</reference>
<keyword evidence="3" id="KW-1003">Cell membrane</keyword>
<feature type="transmembrane region" description="Helical" evidence="7">
    <location>
        <begin position="109"/>
        <end position="129"/>
    </location>
</feature>